<dbReference type="Pfam" id="PF00015">
    <property type="entry name" value="MCPsignal"/>
    <property type="match status" value="1"/>
</dbReference>
<comment type="subcellular location">
    <subcellularLocation>
        <location evidence="1">Membrane</location>
    </subcellularLocation>
</comment>
<dbReference type="Proteomes" id="UP000029994">
    <property type="component" value="Unassembled WGS sequence"/>
</dbReference>
<dbReference type="AlphaFoldDB" id="A0A099LXY7"/>
<feature type="coiled-coil region" evidence="5">
    <location>
        <begin position="480"/>
        <end position="510"/>
    </location>
</feature>
<dbReference type="GO" id="GO:0016020">
    <property type="term" value="C:membrane"/>
    <property type="evidence" value="ECO:0007669"/>
    <property type="project" value="UniProtKB-SubCell"/>
</dbReference>
<feature type="domain" description="Methyl-accepting transducer" evidence="7">
    <location>
        <begin position="290"/>
        <end position="526"/>
    </location>
</feature>
<dbReference type="InterPro" id="IPR003660">
    <property type="entry name" value="HAMP_dom"/>
</dbReference>
<keyword evidence="6" id="KW-0472">Membrane</keyword>
<name>A0A099LXY7_9VIBR</name>
<keyword evidence="5" id="KW-0175">Coiled coil</keyword>
<keyword evidence="2 4" id="KW-0807">Transducer</keyword>
<dbReference type="PRINTS" id="PR00260">
    <property type="entry name" value="CHEMTRNSDUCR"/>
</dbReference>
<dbReference type="PANTHER" id="PTHR32089">
    <property type="entry name" value="METHYL-ACCEPTING CHEMOTAXIS PROTEIN MCPB"/>
    <property type="match status" value="1"/>
</dbReference>
<dbReference type="RefSeq" id="WP_039429130.1">
    <property type="nucleotide sequence ID" value="NZ_CP061844.1"/>
</dbReference>
<evidence type="ECO:0000256" key="6">
    <source>
        <dbReference type="SAM" id="Phobius"/>
    </source>
</evidence>
<dbReference type="GeneID" id="43684163"/>
<dbReference type="Pfam" id="PF00672">
    <property type="entry name" value="HAMP"/>
    <property type="match status" value="1"/>
</dbReference>
<evidence type="ECO:0000259" key="7">
    <source>
        <dbReference type="PROSITE" id="PS50111"/>
    </source>
</evidence>
<dbReference type="GO" id="GO:0007165">
    <property type="term" value="P:signal transduction"/>
    <property type="evidence" value="ECO:0007669"/>
    <property type="project" value="UniProtKB-KW"/>
</dbReference>
<dbReference type="PROSITE" id="PS50111">
    <property type="entry name" value="CHEMOTAXIS_TRANSDUC_2"/>
    <property type="match status" value="1"/>
</dbReference>
<evidence type="ECO:0000256" key="1">
    <source>
        <dbReference type="ARBA" id="ARBA00004370"/>
    </source>
</evidence>
<evidence type="ECO:0000313" key="10">
    <source>
        <dbReference type="Proteomes" id="UP000029994"/>
    </source>
</evidence>
<keyword evidence="10" id="KW-1185">Reference proteome</keyword>
<feature type="coiled-coil region" evidence="5">
    <location>
        <begin position="99"/>
        <end position="156"/>
    </location>
</feature>
<dbReference type="SUPFAM" id="SSF58104">
    <property type="entry name" value="Methyl-accepting chemotaxis protein (MCP) signaling domain"/>
    <property type="match status" value="1"/>
</dbReference>
<evidence type="ECO:0000256" key="4">
    <source>
        <dbReference type="PROSITE-ProRule" id="PRU00284"/>
    </source>
</evidence>
<dbReference type="SMART" id="SM00304">
    <property type="entry name" value="HAMP"/>
    <property type="match status" value="1"/>
</dbReference>
<dbReference type="InterPro" id="IPR004089">
    <property type="entry name" value="MCPsignal_dom"/>
</dbReference>
<dbReference type="EMBL" id="JMCG01000001">
    <property type="protein sequence ID" value="KGK12266.1"/>
    <property type="molecule type" value="Genomic_DNA"/>
</dbReference>
<evidence type="ECO:0000313" key="9">
    <source>
        <dbReference type="EMBL" id="KGK12266.1"/>
    </source>
</evidence>
<dbReference type="STRING" id="29495.EA26_13470"/>
<feature type="domain" description="HAMP" evidence="8">
    <location>
        <begin position="233"/>
        <end position="285"/>
    </location>
</feature>
<keyword evidence="6" id="KW-1133">Transmembrane helix</keyword>
<evidence type="ECO:0000256" key="2">
    <source>
        <dbReference type="ARBA" id="ARBA00023224"/>
    </source>
</evidence>
<comment type="similarity">
    <text evidence="3">Belongs to the methyl-accepting chemotaxis (MCP) protein family.</text>
</comment>
<dbReference type="InterPro" id="IPR004090">
    <property type="entry name" value="Chemotax_Me-accpt_rcpt"/>
</dbReference>
<sequence>MKWLNNLTITQKMSSLVGALLSLIIVVSAFAVTKMEKVALEIDSIANNNIPLTKVVTDLTVHQLESAVMLEKLLRFSQIPLESSANEQQQYLNKLRLGVDKGRLELEKANQALNIALQQNVMPEVQRYLQNLERDFQALQQEQASFERQLNKLLEELHKGVAAAELVTLAAELEAYTEQLDHHLVEVLGKIEAATIQSIHIAEQGEKEALSGMLLLSLFALALGATLGLLFSKQIVKSVAYARNLAYKIAHGDLTQRAQVDSNDEIGQLLTHMNSMAQALETMVGEVIDRANTIASTVTQLTAVADSNRRSVERQQQNMDQVASAMHQMAASITEVASSAEEATTSTARADENAKHTCVVISRTQSLSKQLVESAQSSQKIIEELQTSTQQIQNFVMVVEGIAEQTNLLALNAAIEAARAGEQGRGFAVVADEVRALASRSQHATQEIGNLINTLVARAGTAVAMINSSDEKIESSFASIEEAKVQLDVISNALAELTEANTQVAAASEEQAVSAEEISSNLNGIRDAGEVVMLSTQETSQASEDLAQQAQALKMLMGRFVVKQSI</sequence>
<gene>
    <name evidence="9" type="ORF">EA26_13470</name>
</gene>
<dbReference type="CDD" id="cd06225">
    <property type="entry name" value="HAMP"/>
    <property type="match status" value="1"/>
</dbReference>
<evidence type="ECO:0000256" key="3">
    <source>
        <dbReference type="ARBA" id="ARBA00029447"/>
    </source>
</evidence>
<feature type="transmembrane region" description="Helical" evidence="6">
    <location>
        <begin position="209"/>
        <end position="231"/>
    </location>
</feature>
<dbReference type="PANTHER" id="PTHR32089:SF120">
    <property type="entry name" value="METHYL-ACCEPTING CHEMOTAXIS PROTEIN TLPQ"/>
    <property type="match status" value="1"/>
</dbReference>
<dbReference type="FunFam" id="1.10.287.950:FF:000001">
    <property type="entry name" value="Methyl-accepting chemotaxis sensory transducer"/>
    <property type="match status" value="1"/>
</dbReference>
<dbReference type="Gene3D" id="1.10.287.950">
    <property type="entry name" value="Methyl-accepting chemotaxis protein"/>
    <property type="match status" value="1"/>
</dbReference>
<evidence type="ECO:0000259" key="8">
    <source>
        <dbReference type="PROSITE" id="PS50885"/>
    </source>
</evidence>
<dbReference type="GO" id="GO:0004888">
    <property type="term" value="F:transmembrane signaling receptor activity"/>
    <property type="evidence" value="ECO:0007669"/>
    <property type="project" value="InterPro"/>
</dbReference>
<reference evidence="9 10" key="1">
    <citation type="submission" date="2014-04" db="EMBL/GenBank/DDBJ databases">
        <title>Genome sequencing of Vibrio navarrensis strains.</title>
        <authorList>
            <person name="Gladney L.M."/>
            <person name="Katz L.S."/>
            <person name="Marino-Ramirez L."/>
            <person name="Jordan I.K."/>
        </authorList>
    </citation>
    <scope>NUCLEOTIDE SEQUENCE [LARGE SCALE GENOMIC DNA]</scope>
    <source>
        <strain evidence="9 10">ATCC 51183</strain>
    </source>
</reference>
<keyword evidence="6" id="KW-0812">Transmembrane</keyword>
<dbReference type="PROSITE" id="PS50885">
    <property type="entry name" value="HAMP"/>
    <property type="match status" value="1"/>
</dbReference>
<dbReference type="SMART" id="SM00283">
    <property type="entry name" value="MA"/>
    <property type="match status" value="1"/>
</dbReference>
<dbReference type="eggNOG" id="COG0840">
    <property type="taxonomic scope" value="Bacteria"/>
</dbReference>
<dbReference type="GO" id="GO:0006935">
    <property type="term" value="P:chemotaxis"/>
    <property type="evidence" value="ECO:0007669"/>
    <property type="project" value="InterPro"/>
</dbReference>
<evidence type="ECO:0000256" key="5">
    <source>
        <dbReference type="SAM" id="Coils"/>
    </source>
</evidence>
<protein>
    <submittedName>
        <fullName evidence="9">Chemotaxis protein</fullName>
    </submittedName>
</protein>
<accession>A0A099LXY7</accession>
<proteinExistence type="inferred from homology"/>
<organism evidence="9 10">
    <name type="scientific">Vibrio navarrensis</name>
    <dbReference type="NCBI Taxonomy" id="29495"/>
    <lineage>
        <taxon>Bacteria</taxon>
        <taxon>Pseudomonadati</taxon>
        <taxon>Pseudomonadota</taxon>
        <taxon>Gammaproteobacteria</taxon>
        <taxon>Vibrionales</taxon>
        <taxon>Vibrionaceae</taxon>
        <taxon>Vibrio</taxon>
    </lineage>
</organism>
<comment type="caution">
    <text evidence="9">The sequence shown here is derived from an EMBL/GenBank/DDBJ whole genome shotgun (WGS) entry which is preliminary data.</text>
</comment>